<dbReference type="Proteomes" id="UP000254834">
    <property type="component" value="Chromosome"/>
</dbReference>
<gene>
    <name evidence="1" type="ORF">C0J27_00720</name>
</gene>
<proteinExistence type="predicted"/>
<dbReference type="EMBL" id="CP025544">
    <property type="protein sequence ID" value="AXK60275.1"/>
    <property type="molecule type" value="Genomic_DNA"/>
</dbReference>
<dbReference type="AlphaFoldDB" id="A0A345ZAF8"/>
<reference evidence="1 2" key="1">
    <citation type="submission" date="2017-12" db="EMBL/GenBank/DDBJ databases">
        <title>Chromulinavorax destructans is a abundant pathogen of dominant heterotrophic picoflagllates.</title>
        <authorList>
            <person name="Deeg C.M."/>
            <person name="Zimmer M."/>
            <person name="Suttle C.A."/>
        </authorList>
    </citation>
    <scope>NUCLEOTIDE SEQUENCE [LARGE SCALE GENOMIC DNA]</scope>
    <source>
        <strain evidence="1 2">SeV1</strain>
    </source>
</reference>
<protein>
    <submittedName>
        <fullName evidence="1">Uncharacterized protein</fullName>
    </submittedName>
</protein>
<evidence type="ECO:0000313" key="1">
    <source>
        <dbReference type="EMBL" id="AXK60275.1"/>
    </source>
</evidence>
<accession>A0A345ZAF8</accession>
<name>A0A345ZAF8_9BACT</name>
<keyword evidence="2" id="KW-1185">Reference proteome</keyword>
<organism evidence="1 2">
    <name type="scientific">Candidatus Chromulinivorax destructor</name>
    <dbReference type="NCBI Taxonomy" id="2066483"/>
    <lineage>
        <taxon>Bacteria</taxon>
        <taxon>Candidatus Babelota</taxon>
        <taxon>Candidatus Babeliae</taxon>
        <taxon>Candidatus Babeliales</taxon>
        <taxon>Candidatus Chromulinivoraceae</taxon>
        <taxon>Candidatus Chromulinivorax</taxon>
    </lineage>
</organism>
<dbReference type="KEGG" id="cdes:C0J27_00720"/>
<evidence type="ECO:0000313" key="2">
    <source>
        <dbReference type="Proteomes" id="UP000254834"/>
    </source>
</evidence>
<sequence>MKVKKIFFLIIALLSPYYLPAHLIYHTMTSVTEQTMLGHTFKHVMVSGSAQKDEFFINGQAVSKENYYKEFDRIQKKEWDEHALQQEQLRRSRIDFSQTVQVEVAAKLLNTIVVQIIDLLKKCSNPSLAKFFVYTDKTIESADQFQQLDAFMNQLNSSLQKIIENKDIESLQHLHKNLEPWPVRLEKFFQDTVQQAIAKSDDTAVLKELLTLTCDQF</sequence>